<gene>
    <name evidence="5" type="ORF">MSPICULIGERA_LOCUS16069</name>
</gene>
<keyword evidence="1" id="KW-0547">Nucleotide-binding</keyword>
<dbReference type="InterPro" id="IPR011009">
    <property type="entry name" value="Kinase-like_dom_sf"/>
</dbReference>
<evidence type="ECO:0000313" key="6">
    <source>
        <dbReference type="Proteomes" id="UP001177023"/>
    </source>
</evidence>
<name>A0AA36G4E0_9BILA</name>
<dbReference type="PROSITE" id="PS50011">
    <property type="entry name" value="PROTEIN_KINASE_DOM"/>
    <property type="match status" value="1"/>
</dbReference>
<dbReference type="GO" id="GO:0004672">
    <property type="term" value="F:protein kinase activity"/>
    <property type="evidence" value="ECO:0007669"/>
    <property type="project" value="InterPro"/>
</dbReference>
<dbReference type="AlphaFoldDB" id="A0AA36G4E0"/>
<feature type="region of interest" description="Disordered" evidence="3">
    <location>
        <begin position="279"/>
        <end position="301"/>
    </location>
</feature>
<dbReference type="SMART" id="SM00220">
    <property type="entry name" value="S_TKc"/>
    <property type="match status" value="1"/>
</dbReference>
<dbReference type="GO" id="GO:0005524">
    <property type="term" value="F:ATP binding"/>
    <property type="evidence" value="ECO:0007669"/>
    <property type="project" value="UniProtKB-KW"/>
</dbReference>
<proteinExistence type="predicted"/>
<dbReference type="InterPro" id="IPR000719">
    <property type="entry name" value="Prot_kinase_dom"/>
</dbReference>
<dbReference type="SUPFAM" id="SSF56112">
    <property type="entry name" value="Protein kinase-like (PK-like)"/>
    <property type="match status" value="1"/>
</dbReference>
<dbReference type="Gene3D" id="1.10.510.10">
    <property type="entry name" value="Transferase(Phosphotransferase) domain 1"/>
    <property type="match status" value="1"/>
</dbReference>
<feature type="domain" description="Protein kinase" evidence="4">
    <location>
        <begin position="40"/>
        <end position="301"/>
    </location>
</feature>
<evidence type="ECO:0000259" key="4">
    <source>
        <dbReference type="PROSITE" id="PS50011"/>
    </source>
</evidence>
<dbReference type="Pfam" id="PF00069">
    <property type="entry name" value="Pkinase"/>
    <property type="match status" value="1"/>
</dbReference>
<comment type="caution">
    <text evidence="5">The sequence shown here is derived from an EMBL/GenBank/DDBJ whole genome shotgun (WGS) entry which is preliminary data.</text>
</comment>
<keyword evidence="6" id="KW-1185">Reference proteome</keyword>
<dbReference type="PANTHER" id="PTHR24055">
    <property type="entry name" value="MITOGEN-ACTIVATED PROTEIN KINASE"/>
    <property type="match status" value="1"/>
</dbReference>
<feature type="non-terminal residue" evidence="5">
    <location>
        <position position="1"/>
    </location>
</feature>
<evidence type="ECO:0000256" key="1">
    <source>
        <dbReference type="ARBA" id="ARBA00022741"/>
    </source>
</evidence>
<evidence type="ECO:0000256" key="2">
    <source>
        <dbReference type="ARBA" id="ARBA00022840"/>
    </source>
</evidence>
<dbReference type="EMBL" id="CATQJA010002652">
    <property type="protein sequence ID" value="CAJ0577803.1"/>
    <property type="molecule type" value="Genomic_DNA"/>
</dbReference>
<protein>
    <recommendedName>
        <fullName evidence="4">Protein kinase domain-containing protein</fullName>
    </recommendedName>
</protein>
<evidence type="ECO:0000256" key="3">
    <source>
        <dbReference type="SAM" id="MobiDB-lite"/>
    </source>
</evidence>
<dbReference type="InterPro" id="IPR050117">
    <property type="entry name" value="MAPK"/>
</dbReference>
<accession>A0AA36G4E0</accession>
<reference evidence="5" key="1">
    <citation type="submission" date="2023-06" db="EMBL/GenBank/DDBJ databases">
        <authorList>
            <person name="Delattre M."/>
        </authorList>
    </citation>
    <scope>NUCLEOTIDE SEQUENCE</scope>
    <source>
        <strain evidence="5">AF72</strain>
    </source>
</reference>
<keyword evidence="2" id="KW-0067">ATP-binding</keyword>
<dbReference type="Proteomes" id="UP001177023">
    <property type="component" value="Unassembled WGS sequence"/>
</dbReference>
<organism evidence="5 6">
    <name type="scientific">Mesorhabditis spiculigera</name>
    <dbReference type="NCBI Taxonomy" id="96644"/>
    <lineage>
        <taxon>Eukaryota</taxon>
        <taxon>Metazoa</taxon>
        <taxon>Ecdysozoa</taxon>
        <taxon>Nematoda</taxon>
        <taxon>Chromadorea</taxon>
        <taxon>Rhabditida</taxon>
        <taxon>Rhabditina</taxon>
        <taxon>Rhabditomorpha</taxon>
        <taxon>Rhabditoidea</taxon>
        <taxon>Rhabditidae</taxon>
        <taxon>Mesorhabditinae</taxon>
        <taxon>Mesorhabditis</taxon>
    </lineage>
</organism>
<sequence length="301" mass="34922">MTRVVDSTNTISFDIRLPEEYSPDLQDQVSRAASTPENYCHTIEVSGQNALIAATRMTAKQSERVVIKRYDVTQFNDYDYGKTMRELMLCRALNHHHIVRYVTSFWEEDADHKPIFFYVVRERMDFSLDKYYAHISKQDGSPKERLRDHRLLSALLVQILKALLYLEEQDITHREIQPRAVGVNQNGFLIKLIDFGCVKKVDNALNRIDPSRDYIYQAPELLAGEQHDRKVDIWSTAATAVEMLGVKLFYPAGWTPQSIKQDVLKRIYHVCAPAMMEQYPQRRSEPTARTRLPSELPQKAT</sequence>
<evidence type="ECO:0000313" key="5">
    <source>
        <dbReference type="EMBL" id="CAJ0577803.1"/>
    </source>
</evidence>
<dbReference type="Gene3D" id="3.30.200.20">
    <property type="entry name" value="Phosphorylase Kinase, domain 1"/>
    <property type="match status" value="1"/>
</dbReference>